<dbReference type="EMBL" id="CP139965">
    <property type="protein sequence ID" value="WQD79584.1"/>
    <property type="molecule type" value="Genomic_DNA"/>
</dbReference>
<evidence type="ECO:0000313" key="12">
    <source>
        <dbReference type="Proteomes" id="UP001325479"/>
    </source>
</evidence>
<dbReference type="PROSITE" id="PS51123">
    <property type="entry name" value="OMPA_2"/>
    <property type="match status" value="1"/>
</dbReference>
<protein>
    <submittedName>
        <fullName evidence="11">Flagellar motor protein MotB</fullName>
    </submittedName>
</protein>
<gene>
    <name evidence="11" type="primary">motB</name>
    <name evidence="11" type="ORF">U0042_07840</name>
</gene>
<organism evidence="11 12">
    <name type="scientific">Paraburkholderia kururiensis</name>
    <dbReference type="NCBI Taxonomy" id="984307"/>
    <lineage>
        <taxon>Bacteria</taxon>
        <taxon>Pseudomonadati</taxon>
        <taxon>Pseudomonadota</taxon>
        <taxon>Betaproteobacteria</taxon>
        <taxon>Burkholderiales</taxon>
        <taxon>Burkholderiaceae</taxon>
        <taxon>Paraburkholderia</taxon>
    </lineage>
</organism>
<proteinExistence type="inferred from homology"/>
<dbReference type="Pfam" id="PF00691">
    <property type="entry name" value="OmpA"/>
    <property type="match status" value="1"/>
</dbReference>
<comment type="subcellular location">
    <subcellularLocation>
        <location evidence="1">Cell membrane</location>
        <topology evidence="1">Single-pass membrane protein</topology>
    </subcellularLocation>
</comment>
<keyword evidence="11" id="KW-0282">Flagellum</keyword>
<keyword evidence="12" id="KW-1185">Reference proteome</keyword>
<keyword evidence="6 7" id="KW-0472">Membrane</keyword>
<dbReference type="Gene3D" id="3.30.1330.60">
    <property type="entry name" value="OmpA-like domain"/>
    <property type="match status" value="1"/>
</dbReference>
<dbReference type="PANTHER" id="PTHR30329">
    <property type="entry name" value="STATOR ELEMENT OF FLAGELLAR MOTOR COMPLEX"/>
    <property type="match status" value="1"/>
</dbReference>
<feature type="domain" description="OmpA-like" evidence="10">
    <location>
        <begin position="170"/>
        <end position="290"/>
    </location>
</feature>
<dbReference type="InterPro" id="IPR006665">
    <property type="entry name" value="OmpA-like"/>
</dbReference>
<keyword evidence="11" id="KW-0966">Cell projection</keyword>
<feature type="compositionally biased region" description="Low complexity" evidence="8">
    <location>
        <begin position="315"/>
        <end position="331"/>
    </location>
</feature>
<keyword evidence="11" id="KW-0969">Cilium</keyword>
<name>A0ABZ0WQB8_9BURK</name>
<dbReference type="PANTHER" id="PTHR30329:SF21">
    <property type="entry name" value="LIPOPROTEIN YIAD-RELATED"/>
    <property type="match status" value="1"/>
</dbReference>
<keyword evidence="3" id="KW-1003">Cell membrane</keyword>
<evidence type="ECO:0000256" key="4">
    <source>
        <dbReference type="ARBA" id="ARBA00022692"/>
    </source>
</evidence>
<dbReference type="SUPFAM" id="SSF103088">
    <property type="entry name" value="OmpA-like"/>
    <property type="match status" value="1"/>
</dbReference>
<dbReference type="RefSeq" id="WP_114810463.1">
    <property type="nucleotide sequence ID" value="NZ_CP139965.1"/>
</dbReference>
<evidence type="ECO:0000256" key="7">
    <source>
        <dbReference type="PROSITE-ProRule" id="PRU00473"/>
    </source>
</evidence>
<feature type="transmembrane region" description="Helical" evidence="9">
    <location>
        <begin position="40"/>
        <end position="59"/>
    </location>
</feature>
<feature type="compositionally biased region" description="Low complexity" evidence="8">
    <location>
        <begin position="112"/>
        <end position="124"/>
    </location>
</feature>
<evidence type="ECO:0000256" key="6">
    <source>
        <dbReference type="ARBA" id="ARBA00023136"/>
    </source>
</evidence>
<evidence type="ECO:0000256" key="9">
    <source>
        <dbReference type="SAM" id="Phobius"/>
    </source>
</evidence>
<reference evidence="11 12" key="1">
    <citation type="submission" date="2023-12" db="EMBL/GenBank/DDBJ databases">
        <title>Genome sequencing and assembly of bacterial species from a model synthetic community.</title>
        <authorList>
            <person name="Hogle S.L."/>
        </authorList>
    </citation>
    <scope>NUCLEOTIDE SEQUENCE [LARGE SCALE GENOMIC DNA]</scope>
    <source>
        <strain evidence="11 12">HAMBI 2494</strain>
    </source>
</reference>
<dbReference type="InterPro" id="IPR050330">
    <property type="entry name" value="Bact_OuterMem_StrucFunc"/>
</dbReference>
<evidence type="ECO:0000256" key="5">
    <source>
        <dbReference type="ARBA" id="ARBA00022989"/>
    </source>
</evidence>
<keyword evidence="4 9" id="KW-0812">Transmembrane</keyword>
<accession>A0ABZ0WQB8</accession>
<evidence type="ECO:0000256" key="8">
    <source>
        <dbReference type="SAM" id="MobiDB-lite"/>
    </source>
</evidence>
<evidence type="ECO:0000256" key="3">
    <source>
        <dbReference type="ARBA" id="ARBA00022475"/>
    </source>
</evidence>
<sequence>MATKPSGGNKTSQREELAAIIVRRGRRHEEHAHHGGAWKIAYADFVTAMMAFFLLMWLLGSTSKYEKQGIEDYFNTPLSVMLGTSDGSGASRPNVVQGGGRDLANTKPGDGAQQQPQPAAARAASVAMPTQADAEKLKQLKAKLSALIEQSPALRAFKDQIRISITNEGLRIEIVDSQNRPMFASGSAKPESYATTILMQIGSALNDVENRISIAGHTDAVPYSGGTAGYSNWDLSSDRANAARRALVAGGMREDKLLQVRGLADVLPLDRNVADEPTNRRISILVLNHAAEQAFFSDGGRTTVSGGQPLSLHGASAPAVSTAAVAPATTQ</sequence>
<dbReference type="Proteomes" id="UP001325479">
    <property type="component" value="Chromosome"/>
</dbReference>
<dbReference type="CDD" id="cd07185">
    <property type="entry name" value="OmpA_C-like"/>
    <property type="match status" value="1"/>
</dbReference>
<feature type="region of interest" description="Disordered" evidence="8">
    <location>
        <begin position="85"/>
        <end position="128"/>
    </location>
</feature>
<dbReference type="InterPro" id="IPR036737">
    <property type="entry name" value="OmpA-like_sf"/>
</dbReference>
<evidence type="ECO:0000259" key="10">
    <source>
        <dbReference type="PROSITE" id="PS51123"/>
    </source>
</evidence>
<dbReference type="NCBIfam" id="NF006548">
    <property type="entry name" value="PRK09041.1"/>
    <property type="match status" value="1"/>
</dbReference>
<keyword evidence="5 9" id="KW-1133">Transmembrane helix</keyword>
<evidence type="ECO:0000313" key="11">
    <source>
        <dbReference type="EMBL" id="WQD79584.1"/>
    </source>
</evidence>
<evidence type="ECO:0000256" key="2">
    <source>
        <dbReference type="ARBA" id="ARBA00008914"/>
    </source>
</evidence>
<dbReference type="Pfam" id="PF13677">
    <property type="entry name" value="MotB_plug"/>
    <property type="match status" value="1"/>
</dbReference>
<evidence type="ECO:0000256" key="1">
    <source>
        <dbReference type="ARBA" id="ARBA00004162"/>
    </source>
</evidence>
<comment type="similarity">
    <text evidence="2">Belongs to the MotB family.</text>
</comment>
<dbReference type="InterPro" id="IPR025713">
    <property type="entry name" value="MotB-like_N_dom"/>
</dbReference>
<feature type="region of interest" description="Disordered" evidence="8">
    <location>
        <begin position="307"/>
        <end position="331"/>
    </location>
</feature>